<dbReference type="CTD" id="20320979"/>
<organism evidence="1 2">
    <name type="scientific">Opisthorchis viverrini</name>
    <name type="common">Southeast Asian liver fluke</name>
    <dbReference type="NCBI Taxonomy" id="6198"/>
    <lineage>
        <taxon>Eukaryota</taxon>
        <taxon>Metazoa</taxon>
        <taxon>Spiralia</taxon>
        <taxon>Lophotrochozoa</taxon>
        <taxon>Platyhelminthes</taxon>
        <taxon>Trematoda</taxon>
        <taxon>Digenea</taxon>
        <taxon>Opisthorchiida</taxon>
        <taxon>Opisthorchiata</taxon>
        <taxon>Opisthorchiidae</taxon>
        <taxon>Opisthorchis</taxon>
    </lineage>
</organism>
<proteinExistence type="predicted"/>
<dbReference type="GeneID" id="20320979"/>
<dbReference type="Proteomes" id="UP000054324">
    <property type="component" value="Unassembled WGS sequence"/>
</dbReference>
<dbReference type="EMBL" id="KL596765">
    <property type="protein sequence ID" value="KER25828.1"/>
    <property type="molecule type" value="Genomic_DNA"/>
</dbReference>
<evidence type="ECO:0000313" key="2">
    <source>
        <dbReference type="Proteomes" id="UP000054324"/>
    </source>
</evidence>
<accession>A0A074ZF67</accession>
<protein>
    <submittedName>
        <fullName evidence="1">Uncharacterized protein</fullName>
    </submittedName>
</protein>
<gene>
    <name evidence="1" type="ORF">T265_06800</name>
</gene>
<dbReference type="RefSeq" id="XP_009170429.1">
    <property type="nucleotide sequence ID" value="XM_009172165.1"/>
</dbReference>
<reference evidence="1 2" key="1">
    <citation type="submission" date="2013-11" db="EMBL/GenBank/DDBJ databases">
        <title>Opisthorchis viverrini - life in the bile duct.</title>
        <authorList>
            <person name="Young N.D."/>
            <person name="Nagarajan N."/>
            <person name="Lin S.J."/>
            <person name="Korhonen P.K."/>
            <person name="Jex A.R."/>
            <person name="Hall R.S."/>
            <person name="Safavi-Hemami H."/>
            <person name="Kaewkong W."/>
            <person name="Bertrand D."/>
            <person name="Gao S."/>
            <person name="Seet Q."/>
            <person name="Wongkham S."/>
            <person name="Teh B.T."/>
            <person name="Wongkham C."/>
            <person name="Intapan P.M."/>
            <person name="Maleewong W."/>
            <person name="Yang X."/>
            <person name="Hu M."/>
            <person name="Wang Z."/>
            <person name="Hofmann A."/>
            <person name="Sternberg P.W."/>
            <person name="Tan P."/>
            <person name="Wang J."/>
            <person name="Gasser R.B."/>
        </authorList>
    </citation>
    <scope>NUCLEOTIDE SEQUENCE [LARGE SCALE GENOMIC DNA]</scope>
</reference>
<dbReference type="KEGG" id="ovi:T265_06800"/>
<evidence type="ECO:0000313" key="1">
    <source>
        <dbReference type="EMBL" id="KER25828.1"/>
    </source>
</evidence>
<name>A0A074ZF67_OPIVI</name>
<dbReference type="AlphaFoldDB" id="A0A074ZF67"/>
<keyword evidence="2" id="KW-1185">Reference proteome</keyword>
<sequence length="189" mass="21385">MTPDDVTRQEVMEKTSAAAELNRDCPLNVQHTTSFYGDFKVKTAYKLGHNRLCRISNDERSLARTIPLGVDKISKGLKWSPNAFQKKRELRPLVHPRHLYTADRLGSSMLLLIDNEAQSTASLTVFPERAKWQAVTRFHSSQSNSNIGRIALKVFEEFETQKVQQHGPADNTLKLEVKKHMSSSIPPVS</sequence>